<sequence length="74" mass="8754">MGTVLTLPRPKLLELTTLQRLFFFFFFFLFLTLINRLPEILEICRTHTSTTYKSGGLFIDKWQVGVLWGWGERV</sequence>
<dbReference type="EMBL" id="MU167589">
    <property type="protein sequence ID" value="KAG0139449.1"/>
    <property type="molecule type" value="Genomic_DNA"/>
</dbReference>
<protein>
    <submittedName>
        <fullName evidence="2">Uncharacterized protein</fullName>
    </submittedName>
</protein>
<dbReference type="Proteomes" id="UP000886653">
    <property type="component" value="Unassembled WGS sequence"/>
</dbReference>
<proteinExistence type="predicted"/>
<keyword evidence="1" id="KW-0472">Membrane</keyword>
<gene>
    <name evidence="2" type="ORF">CROQUDRAFT_457248</name>
</gene>
<keyword evidence="3" id="KW-1185">Reference proteome</keyword>
<reference evidence="2" key="1">
    <citation type="submission" date="2013-11" db="EMBL/GenBank/DDBJ databases">
        <title>Genome sequence of the fusiform rust pathogen reveals effectors for host alternation and coevolution with pine.</title>
        <authorList>
            <consortium name="DOE Joint Genome Institute"/>
            <person name="Smith K."/>
            <person name="Pendleton A."/>
            <person name="Kubisiak T."/>
            <person name="Anderson C."/>
            <person name="Salamov A."/>
            <person name="Aerts A."/>
            <person name="Riley R."/>
            <person name="Clum A."/>
            <person name="Lindquist E."/>
            <person name="Ence D."/>
            <person name="Campbell M."/>
            <person name="Kronenberg Z."/>
            <person name="Feau N."/>
            <person name="Dhillon B."/>
            <person name="Hamelin R."/>
            <person name="Burleigh J."/>
            <person name="Smith J."/>
            <person name="Yandell M."/>
            <person name="Nelson C."/>
            <person name="Grigoriev I."/>
            <person name="Davis J."/>
        </authorList>
    </citation>
    <scope>NUCLEOTIDE SEQUENCE</scope>
    <source>
        <strain evidence="2">G11</strain>
    </source>
</reference>
<evidence type="ECO:0000313" key="3">
    <source>
        <dbReference type="Proteomes" id="UP000886653"/>
    </source>
</evidence>
<keyword evidence="1" id="KW-0812">Transmembrane</keyword>
<accession>A0A9P6T5L0</accession>
<feature type="transmembrane region" description="Helical" evidence="1">
    <location>
        <begin position="20"/>
        <end position="37"/>
    </location>
</feature>
<name>A0A9P6T5L0_9BASI</name>
<evidence type="ECO:0000256" key="1">
    <source>
        <dbReference type="SAM" id="Phobius"/>
    </source>
</evidence>
<organism evidence="2 3">
    <name type="scientific">Cronartium quercuum f. sp. fusiforme G11</name>
    <dbReference type="NCBI Taxonomy" id="708437"/>
    <lineage>
        <taxon>Eukaryota</taxon>
        <taxon>Fungi</taxon>
        <taxon>Dikarya</taxon>
        <taxon>Basidiomycota</taxon>
        <taxon>Pucciniomycotina</taxon>
        <taxon>Pucciniomycetes</taxon>
        <taxon>Pucciniales</taxon>
        <taxon>Coleosporiaceae</taxon>
        <taxon>Cronartium</taxon>
    </lineage>
</organism>
<dbReference type="AlphaFoldDB" id="A0A9P6T5L0"/>
<keyword evidence="1" id="KW-1133">Transmembrane helix</keyword>
<evidence type="ECO:0000313" key="2">
    <source>
        <dbReference type="EMBL" id="KAG0139449.1"/>
    </source>
</evidence>
<comment type="caution">
    <text evidence="2">The sequence shown here is derived from an EMBL/GenBank/DDBJ whole genome shotgun (WGS) entry which is preliminary data.</text>
</comment>